<organism evidence="1 2">
    <name type="scientific">Populus alba x Populus x berolinensis</name>
    <dbReference type="NCBI Taxonomy" id="444605"/>
    <lineage>
        <taxon>Eukaryota</taxon>
        <taxon>Viridiplantae</taxon>
        <taxon>Streptophyta</taxon>
        <taxon>Embryophyta</taxon>
        <taxon>Tracheophyta</taxon>
        <taxon>Spermatophyta</taxon>
        <taxon>Magnoliopsida</taxon>
        <taxon>eudicotyledons</taxon>
        <taxon>Gunneridae</taxon>
        <taxon>Pentapetalae</taxon>
        <taxon>rosids</taxon>
        <taxon>fabids</taxon>
        <taxon>Malpighiales</taxon>
        <taxon>Salicaceae</taxon>
        <taxon>Saliceae</taxon>
        <taxon>Populus</taxon>
    </lineage>
</organism>
<accession>A0AAD6PYJ0</accession>
<dbReference type="AlphaFoldDB" id="A0AAD6PYJ0"/>
<keyword evidence="2" id="KW-1185">Reference proteome</keyword>
<gene>
    <name evidence="1" type="ORF">NC653_035046</name>
</gene>
<sequence>MPRKSFCTFDINNSTFKQAGSSSPPIPSACMAHEVVKVEL</sequence>
<dbReference type="Proteomes" id="UP001164929">
    <property type="component" value="Chromosome 15"/>
</dbReference>
<evidence type="ECO:0000313" key="1">
    <source>
        <dbReference type="EMBL" id="KAJ6970643.1"/>
    </source>
</evidence>
<dbReference type="EMBL" id="JAQIZT010000015">
    <property type="protein sequence ID" value="KAJ6970643.1"/>
    <property type="molecule type" value="Genomic_DNA"/>
</dbReference>
<comment type="caution">
    <text evidence="1">The sequence shown here is derived from an EMBL/GenBank/DDBJ whole genome shotgun (WGS) entry which is preliminary data.</text>
</comment>
<name>A0AAD6PYJ0_9ROSI</name>
<protein>
    <submittedName>
        <fullName evidence="1">Uncharacterized protein</fullName>
    </submittedName>
</protein>
<evidence type="ECO:0000313" key="2">
    <source>
        <dbReference type="Proteomes" id="UP001164929"/>
    </source>
</evidence>
<proteinExistence type="predicted"/>
<reference evidence="1" key="1">
    <citation type="journal article" date="2023" name="Mol. Ecol. Resour.">
        <title>Chromosome-level genome assembly of a triploid poplar Populus alba 'Berolinensis'.</title>
        <authorList>
            <person name="Chen S."/>
            <person name="Yu Y."/>
            <person name="Wang X."/>
            <person name="Wang S."/>
            <person name="Zhang T."/>
            <person name="Zhou Y."/>
            <person name="He R."/>
            <person name="Meng N."/>
            <person name="Wang Y."/>
            <person name="Liu W."/>
            <person name="Liu Z."/>
            <person name="Liu J."/>
            <person name="Guo Q."/>
            <person name="Huang H."/>
            <person name="Sederoff R.R."/>
            <person name="Wang G."/>
            <person name="Qu G."/>
            <person name="Chen S."/>
        </authorList>
    </citation>
    <scope>NUCLEOTIDE SEQUENCE</scope>
    <source>
        <strain evidence="1">SC-2020</strain>
    </source>
</reference>